<organism evidence="2 3">
    <name type="scientific">Puniceispirillum marinum (strain IMCC1322)</name>
    <dbReference type="NCBI Taxonomy" id="488538"/>
    <lineage>
        <taxon>Bacteria</taxon>
        <taxon>Pseudomonadati</taxon>
        <taxon>Pseudomonadota</taxon>
        <taxon>Alphaproteobacteria</taxon>
        <taxon>Candidatus Puniceispirillales</taxon>
        <taxon>Candidatus Puniceispirillaceae</taxon>
        <taxon>Candidatus Puniceispirillum</taxon>
    </lineage>
</organism>
<dbReference type="Proteomes" id="UP000007460">
    <property type="component" value="Chromosome"/>
</dbReference>
<keyword evidence="1" id="KW-0812">Transmembrane</keyword>
<dbReference type="EMBL" id="CP001751">
    <property type="protein sequence ID" value="ADE38848.1"/>
    <property type="molecule type" value="Genomic_DNA"/>
</dbReference>
<feature type="transmembrane region" description="Helical" evidence="1">
    <location>
        <begin position="6"/>
        <end position="29"/>
    </location>
</feature>
<accession>D5BRF1</accession>
<dbReference type="HOGENOM" id="CLU_2976073_0_0_5"/>
<evidence type="ECO:0000313" key="3">
    <source>
        <dbReference type="Proteomes" id="UP000007460"/>
    </source>
</evidence>
<evidence type="ECO:0000256" key="1">
    <source>
        <dbReference type="SAM" id="Phobius"/>
    </source>
</evidence>
<keyword evidence="1" id="KW-1133">Transmembrane helix</keyword>
<name>D5BRF1_PUNMI</name>
<keyword evidence="3" id="KW-1185">Reference proteome</keyword>
<dbReference type="KEGG" id="apb:SAR116_0605"/>
<keyword evidence="1" id="KW-0472">Membrane</keyword>
<protein>
    <submittedName>
        <fullName evidence="2">Hypothetical sugar-proton symport</fullName>
    </submittedName>
</protein>
<dbReference type="AlphaFoldDB" id="D5BRF1"/>
<gene>
    <name evidence="2" type="ordered locus">SAR116_0605</name>
</gene>
<evidence type="ECO:0000313" key="2">
    <source>
        <dbReference type="EMBL" id="ADE38848.1"/>
    </source>
</evidence>
<reference evidence="2 3" key="1">
    <citation type="journal article" date="2010" name="J. Bacteriol.">
        <title>Complete genome sequence of "Candidatus Puniceispirillum marinum" IMCC1322, a representative of the SAR116 clade in the Alphaproteobacteria.</title>
        <authorList>
            <person name="Oh H.M."/>
            <person name="Kwon K.K."/>
            <person name="Kang I."/>
            <person name="Kang S.G."/>
            <person name="Lee J.H."/>
            <person name="Kim S.J."/>
            <person name="Cho J.C."/>
        </authorList>
    </citation>
    <scope>NUCLEOTIDE SEQUENCE [LARGE SCALE GENOMIC DNA]</scope>
    <source>
        <strain evidence="2 3">IMCC1322</strain>
    </source>
</reference>
<sequence length="58" mass="6757">MPDCQFALFTVFPFWNTAFGYFSLFALLFSTLRQNQNIENIFPQKSNFIDVENLCPGL</sequence>
<proteinExistence type="predicted"/>